<evidence type="ECO:0000256" key="8">
    <source>
        <dbReference type="ARBA" id="ARBA00022679"/>
    </source>
</evidence>
<sequence>MIPRASDIASSLTASRRMLQVAPWKFALAYSCFVVIWILSTDAVIHTWELPSWTYSARGFFTGGFTVVCMWIFTRRLAEGAIRTQSLISEAEGGYRALFEVHPAPMWLYDKRSLMILKANEAAVATYGYTSKDFANLSILDLYTPAERENILQGASVQEINSSALSGIRKHVSHDQRVMTMDVLGNEGLFKGQPYGLLMAHDVSAHFEMERKLAHSLGVIELAQQIAMMGYWEQDPVTLRMTWSQEIYSILGIDGAMLQLDMACFLSAVHPDDRKRVNMAHQDIARTGHMTLEYRVVRPQGEIRYIYERATITREPSGGARILLGTYIDITELKAVEHRLAEQQKRYEYMVSRLPEGVLIVRKGAIHYANAAAFDMFGGSIKLSLEEADFSQCIHPEFRAREIDRLSALKKGLINEQPFRYLKLLRLDGSEFEAEVAEIVLEDKGQRDIQLIVRDVSQAQQMRRALEDANSRLQQLSQRLIEVQEVERRQLARDLHDDVGQQLTGLKLHLQRLIKKLDPEPSLKEMAQTIAHSVDEALSKVRSLSLSLHPLQLENLGLEAAVRWHLAHFLEATQTKWELQVAGPVSETSPEKAVAAFRIVQEAIANVARHAQADTVRISLKRDAEGLKLEILDDGRGFDVNEAIQGAKSLGLTSMHERVASLGGEVKISSLKGVGTRISVRLPAVQAPLK</sequence>
<keyword evidence="11" id="KW-0408">Iron</keyword>
<comment type="caution">
    <text evidence="21">The sequence shown here is derived from an EMBL/GenBank/DDBJ whole genome shotgun (WGS) entry which is preliminary data.</text>
</comment>
<dbReference type="Gene3D" id="3.30.450.20">
    <property type="entry name" value="PAS domain"/>
    <property type="match status" value="3"/>
</dbReference>
<evidence type="ECO:0000256" key="13">
    <source>
        <dbReference type="ARBA" id="ARBA00023014"/>
    </source>
</evidence>
<gene>
    <name evidence="21" type="ORF">IQ22_03108</name>
</gene>
<evidence type="ECO:0000256" key="2">
    <source>
        <dbReference type="ARBA" id="ARBA00001966"/>
    </source>
</evidence>
<evidence type="ECO:0000256" key="12">
    <source>
        <dbReference type="ARBA" id="ARBA00023012"/>
    </source>
</evidence>
<dbReference type="InterPro" id="IPR001610">
    <property type="entry name" value="PAC"/>
</dbReference>
<dbReference type="SMART" id="SM00091">
    <property type="entry name" value="PAS"/>
    <property type="match status" value="2"/>
</dbReference>
<dbReference type="SUPFAM" id="SSF55874">
    <property type="entry name" value="ATPase domain of HSP90 chaperone/DNA topoisomerase II/histidine kinase"/>
    <property type="match status" value="1"/>
</dbReference>
<dbReference type="Gene3D" id="3.30.565.10">
    <property type="entry name" value="Histidine kinase-like ATPase, C-terminal domain"/>
    <property type="match status" value="1"/>
</dbReference>
<evidence type="ECO:0000256" key="7">
    <source>
        <dbReference type="ARBA" id="ARBA00022490"/>
    </source>
</evidence>
<dbReference type="GO" id="GO:0000155">
    <property type="term" value="F:phosphorelay sensor kinase activity"/>
    <property type="evidence" value="ECO:0007669"/>
    <property type="project" value="InterPro"/>
</dbReference>
<dbReference type="Pfam" id="PF07730">
    <property type="entry name" value="HisKA_3"/>
    <property type="match status" value="1"/>
</dbReference>
<dbReference type="Pfam" id="PF13188">
    <property type="entry name" value="PAS_8"/>
    <property type="match status" value="2"/>
</dbReference>
<dbReference type="InterPro" id="IPR005467">
    <property type="entry name" value="His_kinase_dom"/>
</dbReference>
<protein>
    <recommendedName>
        <fullName evidence="5">Oxygen sensor histidine kinase NreB</fullName>
        <ecNumber evidence="4">2.7.13.3</ecNumber>
    </recommendedName>
    <alternativeName>
        <fullName evidence="15">Nitrogen regulation protein B</fullName>
    </alternativeName>
</protein>
<comment type="catalytic activity">
    <reaction evidence="1">
        <text>ATP + protein L-histidine = ADP + protein N-phospho-L-histidine.</text>
        <dbReference type="EC" id="2.7.13.3"/>
    </reaction>
</comment>
<dbReference type="OrthoDB" id="9797605at2"/>
<dbReference type="InterPro" id="IPR003594">
    <property type="entry name" value="HATPase_dom"/>
</dbReference>
<evidence type="ECO:0000259" key="18">
    <source>
        <dbReference type="PROSITE" id="PS50109"/>
    </source>
</evidence>
<evidence type="ECO:0000256" key="4">
    <source>
        <dbReference type="ARBA" id="ARBA00012438"/>
    </source>
</evidence>
<dbReference type="AlphaFoldDB" id="A0A562Q7J5"/>
<evidence type="ECO:0000256" key="6">
    <source>
        <dbReference type="ARBA" id="ARBA00022485"/>
    </source>
</evidence>
<dbReference type="EMBL" id="VLKY01000010">
    <property type="protein sequence ID" value="TWI52732.1"/>
    <property type="molecule type" value="Genomic_DNA"/>
</dbReference>
<keyword evidence="6" id="KW-0004">4Fe-4S</keyword>
<evidence type="ECO:0000256" key="1">
    <source>
        <dbReference type="ARBA" id="ARBA00000085"/>
    </source>
</evidence>
<feature type="domain" description="Histidine kinase" evidence="18">
    <location>
        <begin position="494"/>
        <end position="686"/>
    </location>
</feature>
<dbReference type="RefSeq" id="WP_145143468.1">
    <property type="nucleotide sequence ID" value="NZ_VLKY01000010.1"/>
</dbReference>
<keyword evidence="12" id="KW-0902">Two-component regulatory system</keyword>
<evidence type="ECO:0000256" key="9">
    <source>
        <dbReference type="ARBA" id="ARBA00022723"/>
    </source>
</evidence>
<feature type="coiled-coil region" evidence="16">
    <location>
        <begin position="456"/>
        <end position="486"/>
    </location>
</feature>
<dbReference type="InterPro" id="IPR000014">
    <property type="entry name" value="PAS"/>
</dbReference>
<dbReference type="InterPro" id="IPR004358">
    <property type="entry name" value="Sig_transdc_His_kin-like_C"/>
</dbReference>
<dbReference type="PROSITE" id="PS50113">
    <property type="entry name" value="PAC"/>
    <property type="match status" value="1"/>
</dbReference>
<dbReference type="Pfam" id="PF08447">
    <property type="entry name" value="PAS_3"/>
    <property type="match status" value="1"/>
</dbReference>
<dbReference type="NCBIfam" id="TIGR00229">
    <property type="entry name" value="sensory_box"/>
    <property type="match status" value="3"/>
</dbReference>
<feature type="transmembrane region" description="Helical" evidence="17">
    <location>
        <begin position="52"/>
        <end position="73"/>
    </location>
</feature>
<evidence type="ECO:0000256" key="11">
    <source>
        <dbReference type="ARBA" id="ARBA00023004"/>
    </source>
</evidence>
<dbReference type="SMART" id="SM00387">
    <property type="entry name" value="HATPase_c"/>
    <property type="match status" value="1"/>
</dbReference>
<feature type="domain" description="PAC" evidence="20">
    <location>
        <begin position="290"/>
        <end position="342"/>
    </location>
</feature>
<keyword evidence="17" id="KW-0812">Transmembrane</keyword>
<dbReference type="Gene3D" id="2.10.70.100">
    <property type="match status" value="1"/>
</dbReference>
<evidence type="ECO:0000259" key="20">
    <source>
        <dbReference type="PROSITE" id="PS50113"/>
    </source>
</evidence>
<dbReference type="PROSITE" id="PS50109">
    <property type="entry name" value="HIS_KIN"/>
    <property type="match status" value="1"/>
</dbReference>
<dbReference type="SMART" id="SM00086">
    <property type="entry name" value="PAC"/>
    <property type="match status" value="2"/>
</dbReference>
<keyword evidence="17" id="KW-0472">Membrane</keyword>
<keyword evidence="22" id="KW-1185">Reference proteome</keyword>
<dbReference type="PRINTS" id="PR00344">
    <property type="entry name" value="BCTRLSENSOR"/>
</dbReference>
<dbReference type="GO" id="GO:0016020">
    <property type="term" value="C:membrane"/>
    <property type="evidence" value="ECO:0007669"/>
    <property type="project" value="InterPro"/>
</dbReference>
<evidence type="ECO:0000313" key="21">
    <source>
        <dbReference type="EMBL" id="TWI52732.1"/>
    </source>
</evidence>
<dbReference type="InterPro" id="IPR035965">
    <property type="entry name" value="PAS-like_dom_sf"/>
</dbReference>
<dbReference type="SUPFAM" id="SSF55785">
    <property type="entry name" value="PYP-like sensor domain (PAS domain)"/>
    <property type="match status" value="3"/>
</dbReference>
<dbReference type="Proteomes" id="UP000316905">
    <property type="component" value="Unassembled WGS sequence"/>
</dbReference>
<reference evidence="21 22" key="1">
    <citation type="journal article" date="2015" name="Stand. Genomic Sci.">
        <title>Genomic Encyclopedia of Bacterial and Archaeal Type Strains, Phase III: the genomes of soil and plant-associated and newly described type strains.</title>
        <authorList>
            <person name="Whitman W.B."/>
            <person name="Woyke T."/>
            <person name="Klenk H.P."/>
            <person name="Zhou Y."/>
            <person name="Lilburn T.G."/>
            <person name="Beck B.J."/>
            <person name="De Vos P."/>
            <person name="Vandamme P."/>
            <person name="Eisen J.A."/>
            <person name="Garrity G."/>
            <person name="Hugenholtz P."/>
            <person name="Kyrpides N.C."/>
        </authorList>
    </citation>
    <scope>NUCLEOTIDE SEQUENCE [LARGE SCALE GENOMIC DNA]</scope>
    <source>
        <strain evidence="21 22">CGMCC 1.6858</strain>
    </source>
</reference>
<dbReference type="InterPro" id="IPR036890">
    <property type="entry name" value="HATPase_C_sf"/>
</dbReference>
<organism evidence="21 22">
    <name type="scientific">Pseudomonas duriflava</name>
    <dbReference type="NCBI Taxonomy" id="459528"/>
    <lineage>
        <taxon>Bacteria</taxon>
        <taxon>Pseudomonadati</taxon>
        <taxon>Pseudomonadota</taxon>
        <taxon>Gammaproteobacteria</taxon>
        <taxon>Pseudomonadales</taxon>
        <taxon>Pseudomonadaceae</taxon>
        <taxon>Pseudomonas</taxon>
    </lineage>
</organism>
<dbReference type="EC" id="2.7.13.3" evidence="4"/>
<evidence type="ECO:0000256" key="3">
    <source>
        <dbReference type="ARBA" id="ARBA00004496"/>
    </source>
</evidence>
<comment type="function">
    <text evidence="14">Member of the two-component regulatory system NreB/NreC involved in the control of dissimilatory nitrate/nitrite reduction in response to oxygen. NreB functions as a direct oxygen sensor histidine kinase which is autophosphorylated, in the absence of oxygen, probably at the conserved histidine residue, and transfers its phosphate group probably to a conserved aspartate residue of NreC. NreB/NreC activates the expression of the nitrate (narGHJI) and nitrite (nir) reductase operons, as well as the putative nitrate transporter gene narT.</text>
</comment>
<comment type="cofactor">
    <cofactor evidence="2">
        <name>[4Fe-4S] cluster</name>
        <dbReference type="ChEBI" id="CHEBI:49883"/>
    </cofactor>
</comment>
<accession>A0A562Q7J5</accession>
<dbReference type="InterPro" id="IPR000700">
    <property type="entry name" value="PAS-assoc_C"/>
</dbReference>
<evidence type="ECO:0000256" key="14">
    <source>
        <dbReference type="ARBA" id="ARBA00024827"/>
    </source>
</evidence>
<evidence type="ECO:0000259" key="19">
    <source>
        <dbReference type="PROSITE" id="PS50112"/>
    </source>
</evidence>
<keyword evidence="13" id="KW-0411">Iron-sulfur</keyword>
<dbReference type="PROSITE" id="PS50112">
    <property type="entry name" value="PAS"/>
    <property type="match status" value="1"/>
</dbReference>
<proteinExistence type="predicted"/>
<evidence type="ECO:0000256" key="15">
    <source>
        <dbReference type="ARBA" id="ARBA00030800"/>
    </source>
</evidence>
<keyword evidence="17" id="KW-1133">Transmembrane helix</keyword>
<evidence type="ECO:0000256" key="10">
    <source>
        <dbReference type="ARBA" id="ARBA00022777"/>
    </source>
</evidence>
<feature type="domain" description="PAS" evidence="19">
    <location>
        <begin position="91"/>
        <end position="164"/>
    </location>
</feature>
<dbReference type="Pfam" id="PF02518">
    <property type="entry name" value="HATPase_c"/>
    <property type="match status" value="1"/>
</dbReference>
<evidence type="ECO:0000256" key="17">
    <source>
        <dbReference type="SAM" id="Phobius"/>
    </source>
</evidence>
<keyword evidence="10" id="KW-0418">Kinase</keyword>
<keyword evidence="16" id="KW-0175">Coiled coil</keyword>
<dbReference type="GO" id="GO:0046983">
    <property type="term" value="F:protein dimerization activity"/>
    <property type="evidence" value="ECO:0007669"/>
    <property type="project" value="InterPro"/>
</dbReference>
<dbReference type="GO" id="GO:0046872">
    <property type="term" value="F:metal ion binding"/>
    <property type="evidence" value="ECO:0007669"/>
    <property type="project" value="UniProtKB-KW"/>
</dbReference>
<evidence type="ECO:0000256" key="16">
    <source>
        <dbReference type="SAM" id="Coils"/>
    </source>
</evidence>
<name>A0A562Q7J5_9PSED</name>
<dbReference type="InterPro" id="IPR011712">
    <property type="entry name" value="Sig_transdc_His_kin_sub3_dim/P"/>
</dbReference>
<evidence type="ECO:0000313" key="22">
    <source>
        <dbReference type="Proteomes" id="UP000316905"/>
    </source>
</evidence>
<dbReference type="GO" id="GO:0051539">
    <property type="term" value="F:4 iron, 4 sulfur cluster binding"/>
    <property type="evidence" value="ECO:0007669"/>
    <property type="project" value="UniProtKB-KW"/>
</dbReference>
<dbReference type="InterPro" id="IPR013655">
    <property type="entry name" value="PAS_fold_3"/>
</dbReference>
<dbReference type="PANTHER" id="PTHR24421">
    <property type="entry name" value="NITRATE/NITRITE SENSOR PROTEIN NARX-RELATED"/>
    <property type="match status" value="1"/>
</dbReference>
<keyword evidence="7" id="KW-0963">Cytoplasm</keyword>
<keyword evidence="9" id="KW-0479">Metal-binding</keyword>
<evidence type="ECO:0000256" key="5">
    <source>
        <dbReference type="ARBA" id="ARBA00017322"/>
    </source>
</evidence>
<dbReference type="PANTHER" id="PTHR24421:SF58">
    <property type="entry name" value="SIGNAL TRANSDUCTION HISTIDINE-PROTEIN KINASE_PHOSPHATASE UHPB"/>
    <property type="match status" value="1"/>
</dbReference>
<dbReference type="Gene3D" id="1.20.5.1930">
    <property type="match status" value="1"/>
</dbReference>
<keyword evidence="8" id="KW-0808">Transferase</keyword>
<dbReference type="InterPro" id="IPR050482">
    <property type="entry name" value="Sensor_HK_TwoCompSys"/>
</dbReference>
<dbReference type="GO" id="GO:0005737">
    <property type="term" value="C:cytoplasm"/>
    <property type="evidence" value="ECO:0007669"/>
    <property type="project" value="UniProtKB-SubCell"/>
</dbReference>
<dbReference type="CDD" id="cd00130">
    <property type="entry name" value="PAS"/>
    <property type="match status" value="2"/>
</dbReference>
<dbReference type="CDD" id="cd16917">
    <property type="entry name" value="HATPase_UhpB-NarQ-NarX-like"/>
    <property type="match status" value="1"/>
</dbReference>
<comment type="subcellular location">
    <subcellularLocation>
        <location evidence="3">Cytoplasm</location>
    </subcellularLocation>
</comment>
<feature type="transmembrane region" description="Helical" evidence="17">
    <location>
        <begin position="21"/>
        <end position="40"/>
    </location>
</feature>